<dbReference type="Proteomes" id="UP000094793">
    <property type="component" value="Chromosome"/>
</dbReference>
<dbReference type="EMBL" id="CP017150">
    <property type="protein sequence ID" value="AOP54436.1"/>
    <property type="molecule type" value="Genomic_DNA"/>
</dbReference>
<name>A0A1D7W5X7_BREAU</name>
<dbReference type="AlphaFoldDB" id="A0A1D7W5X7"/>
<accession>A0A1D7W5X7</accession>
<evidence type="ECO:0000313" key="1">
    <source>
        <dbReference type="EMBL" id="AOP54436.1"/>
    </source>
</evidence>
<sequence length="56" mass="6449">MGHVEVFQMASVRTSIIGRPRRLSPHRRAHPATDRYTLICEEPVWITHIGVQNLSQ</sequence>
<reference evidence="2" key="1">
    <citation type="submission" date="2016-09" db="EMBL/GenBank/DDBJ databases">
        <title>Complete Genome Sequence of Brevibacterium linens SMQ-1335.</title>
        <authorList>
            <person name="de Melo A.G."/>
            <person name="Labrie S.J."/>
            <person name="Dumaresq J."/>
            <person name="Roberts R.J."/>
            <person name="Tremblay D.M."/>
            <person name="Moineau S."/>
        </authorList>
    </citation>
    <scope>NUCLEOTIDE SEQUENCE [LARGE SCALE GENOMIC DNA]</scope>
    <source>
        <strain evidence="2">SMQ-1335</strain>
    </source>
</reference>
<evidence type="ECO:0000313" key="2">
    <source>
        <dbReference type="Proteomes" id="UP000094793"/>
    </source>
</evidence>
<dbReference type="PATRIC" id="fig|1703.10.peg.2816"/>
<protein>
    <submittedName>
        <fullName evidence="1">Uncharacterized protein</fullName>
    </submittedName>
</protein>
<proteinExistence type="predicted"/>
<dbReference type="KEGG" id="blin:BLSMQ_2730"/>
<organism evidence="1 2">
    <name type="scientific">Brevibacterium aurantiacum</name>
    <dbReference type="NCBI Taxonomy" id="273384"/>
    <lineage>
        <taxon>Bacteria</taxon>
        <taxon>Bacillati</taxon>
        <taxon>Actinomycetota</taxon>
        <taxon>Actinomycetes</taxon>
        <taxon>Micrococcales</taxon>
        <taxon>Brevibacteriaceae</taxon>
        <taxon>Brevibacterium</taxon>
    </lineage>
</organism>
<gene>
    <name evidence="1" type="ORF">BLSMQ_2730</name>
</gene>